<dbReference type="RefSeq" id="WP_044173621.1">
    <property type="nucleotide sequence ID" value="NZ_CABKSF010000001.1"/>
</dbReference>
<dbReference type="OrthoDB" id="8587at2"/>
<keyword evidence="1" id="KW-0732">Signal</keyword>
<name>A0A6N3HIM4_9ENTR</name>
<dbReference type="InterPro" id="IPR025949">
    <property type="entry name" value="PapC-like_C"/>
</dbReference>
<dbReference type="Pfam" id="PF00577">
    <property type="entry name" value="Usher"/>
    <property type="match status" value="1"/>
</dbReference>
<evidence type="ECO:0000259" key="2">
    <source>
        <dbReference type="Pfam" id="PF13953"/>
    </source>
</evidence>
<reference evidence="3" key="1">
    <citation type="submission" date="2019-11" db="EMBL/GenBank/DDBJ databases">
        <authorList>
            <person name="Feng L."/>
        </authorList>
    </citation>
    <scope>NUCLEOTIDE SEQUENCE</scope>
    <source>
        <strain evidence="3">EMassiliensisLFYP7</strain>
    </source>
</reference>
<proteinExistence type="predicted"/>
<dbReference type="PANTHER" id="PTHR30451">
    <property type="entry name" value="OUTER MEMBRANE USHER PROTEIN"/>
    <property type="match status" value="1"/>
</dbReference>
<dbReference type="InterPro" id="IPR042186">
    <property type="entry name" value="FimD_plug_dom"/>
</dbReference>
<evidence type="ECO:0000313" key="3">
    <source>
        <dbReference type="EMBL" id="VYU76684.1"/>
    </source>
</evidence>
<dbReference type="InterPro" id="IPR043142">
    <property type="entry name" value="PapC-like_C_sf"/>
</dbReference>
<accession>A0A6N3HIM4</accession>
<dbReference type="Pfam" id="PF13953">
    <property type="entry name" value="PapC_C"/>
    <property type="match status" value="1"/>
</dbReference>
<dbReference type="GO" id="GO:0015473">
    <property type="term" value="F:fimbrial usher porin activity"/>
    <property type="evidence" value="ECO:0007669"/>
    <property type="project" value="InterPro"/>
</dbReference>
<gene>
    <name evidence="3" type="primary">caf1A</name>
    <name evidence="3" type="ORF">EMLFYP7_04033</name>
</gene>
<dbReference type="PANTHER" id="PTHR30451:SF5">
    <property type="entry name" value="SLR0019 PROTEIN"/>
    <property type="match status" value="1"/>
</dbReference>
<dbReference type="Gene3D" id="2.60.40.2070">
    <property type="match status" value="1"/>
</dbReference>
<evidence type="ECO:0000256" key="1">
    <source>
        <dbReference type="SAM" id="SignalP"/>
    </source>
</evidence>
<feature type="domain" description="PapC-like C-terminal" evidence="2">
    <location>
        <begin position="721"/>
        <end position="779"/>
    </location>
</feature>
<dbReference type="GO" id="GO:0009279">
    <property type="term" value="C:cell outer membrane"/>
    <property type="evidence" value="ECO:0007669"/>
    <property type="project" value="TreeGrafter"/>
</dbReference>
<protein>
    <submittedName>
        <fullName evidence="3">F1 capsule-anchoring protein</fullName>
    </submittedName>
</protein>
<dbReference type="GO" id="GO:0009297">
    <property type="term" value="P:pilus assembly"/>
    <property type="evidence" value="ECO:0007669"/>
    <property type="project" value="InterPro"/>
</dbReference>
<dbReference type="AlphaFoldDB" id="A0A6N3HIM4"/>
<dbReference type="EMBL" id="CACRTZ010000037">
    <property type="protein sequence ID" value="VYU76684.1"/>
    <property type="molecule type" value="Genomic_DNA"/>
</dbReference>
<dbReference type="InterPro" id="IPR000015">
    <property type="entry name" value="Fimb_usher"/>
</dbReference>
<organism evidence="3">
    <name type="scientific">Phytobacter massiliensis</name>
    <dbReference type="NCBI Taxonomy" id="1485952"/>
    <lineage>
        <taxon>Bacteria</taxon>
        <taxon>Pseudomonadati</taxon>
        <taxon>Pseudomonadota</taxon>
        <taxon>Gammaproteobacteria</taxon>
        <taxon>Enterobacterales</taxon>
        <taxon>Enterobacteriaceae</taxon>
        <taxon>Phytobacter</taxon>
    </lineage>
</organism>
<sequence>MAVARPVIFPAMLILLGYPAAVKAQQGDDALPPPPDVQAINQQAVFHLTLVLNHYDTQQVVPVTRRDNDWYVASVDLQRAGIPAQYLPQGEVNVSALPNVRTDYDSERQRLLLFVPGDWLPERFTAFNSGQARSKLYYGRGSLLNYDFYASNTDSIGGQASLWHEYRFFAGNASFSSTGTVISPFAGGDSQQEGYTRYDTTLTFTDEEDAIQWSVGDVISDALSWSNSVRVGGISYGRDFSLRPDLVTWPVPTFSGEAAVPTSVDVFINGYRAGSKQLEPGPFTLTNMPYINGAGNAVLVTTDALGRQVSTTLPFYVASDLLKKGLSDGAATVGSLRRSYGIDNFDYGPLVGSGSYRYGLTDYLTLEAHGEGAQELALGGAGTVVKLGRLGVVNGAWTQSRMRGDSGSQLNWGYQYSTGVFSIATQHSRRERGFGNLALYDQNYYYTRTDNDEQQPIASLSRNSDQYSLSLSLGDFGNVGAAWIGVRSFDNSKTELINLSWSRNLWRASNIYLSASRDRQRDDWTVAMTLQIPIGERDNVALSAENTPDAGNTQRINYSHAMPTEGGFSWNMALARQSREDNYQQATLGWRNNNVELQGGMYGYTHMRTWWGEAMGSLVLMDNELLAANRINDAFVVVSTSGQPGIPVNYENQPVGKTNRNGYLLVSGVSSYYPASYSINTLDLPADTRITETERRVALRRHSGYLVEFPMVQERVASVILHDEAGLPVPLASEVSRQGRAPAVVGYDGIAWLENLEENNVLTVRQPDGARCIARLTLDPNPEHKLQTYGPLTCKRSN</sequence>
<feature type="signal peptide" evidence="1">
    <location>
        <begin position="1"/>
        <end position="24"/>
    </location>
</feature>
<dbReference type="Gene3D" id="2.60.40.3110">
    <property type="match status" value="1"/>
</dbReference>
<feature type="chain" id="PRO_5026695007" evidence="1">
    <location>
        <begin position="25"/>
        <end position="798"/>
    </location>
</feature>
<dbReference type="Gene3D" id="2.60.40.2610">
    <property type="entry name" value="Outer membrane usher protein FimD, plug domain"/>
    <property type="match status" value="1"/>
</dbReference>